<dbReference type="InterPro" id="IPR039921">
    <property type="entry name" value="Inscuteable"/>
</dbReference>
<dbReference type="GeneTree" id="ENSGT00390000001511"/>
<proteinExistence type="predicted"/>
<dbReference type="SUPFAM" id="SSF48371">
    <property type="entry name" value="ARM repeat"/>
    <property type="match status" value="1"/>
</dbReference>
<dbReference type="PANTHER" id="PTHR21386:SF0">
    <property type="entry name" value="PROTEIN INSCUTEABLE HOMOLOG"/>
    <property type="match status" value="1"/>
</dbReference>
<dbReference type="GO" id="GO:0009786">
    <property type="term" value="P:regulation of asymmetric cell division"/>
    <property type="evidence" value="ECO:0007669"/>
    <property type="project" value="TreeGrafter"/>
</dbReference>
<evidence type="ECO:0000313" key="4">
    <source>
        <dbReference type="Ensembl" id="ENSPPYP00000033285.1"/>
    </source>
</evidence>
<dbReference type="InterPro" id="IPR000225">
    <property type="entry name" value="Armadillo"/>
</dbReference>
<dbReference type="SMART" id="SM00185">
    <property type="entry name" value="ARM"/>
    <property type="match status" value="3"/>
</dbReference>
<reference evidence="4" key="3">
    <citation type="submission" date="2025-05" db="UniProtKB">
        <authorList>
            <consortium name="Ensembl"/>
        </authorList>
    </citation>
    <scope>IDENTIFICATION</scope>
</reference>
<feature type="domain" description="Protein inscuteable homologue LGN-binding" evidence="1">
    <location>
        <begin position="22"/>
        <end position="68"/>
    </location>
</feature>
<gene>
    <name evidence="4" type="primary">INSC</name>
    <name evidence="3" type="ORF">CR201_G0026130</name>
</gene>
<dbReference type="Proteomes" id="UP000001595">
    <property type="component" value="Chromosome 11"/>
</dbReference>
<dbReference type="InterPro" id="IPR045789">
    <property type="entry name" value="Insc_C"/>
</dbReference>
<dbReference type="Gene3D" id="6.20.200.10">
    <property type="entry name" value="Inscuteable LGN-binding domain"/>
    <property type="match status" value="1"/>
</dbReference>
<dbReference type="GO" id="GO:0008093">
    <property type="term" value="F:cytoskeletal anchor activity"/>
    <property type="evidence" value="ECO:0007669"/>
    <property type="project" value="TreeGrafter"/>
</dbReference>
<dbReference type="InterPro" id="IPR011989">
    <property type="entry name" value="ARM-like"/>
</dbReference>
<evidence type="ECO:0000313" key="3">
    <source>
        <dbReference type="EMBL" id="PNJ47426.1"/>
    </source>
</evidence>
<reference evidence="3" key="2">
    <citation type="submission" date="2017-12" db="EMBL/GenBank/DDBJ databases">
        <title>High-resolution comparative analysis of great ape genomes.</title>
        <authorList>
            <person name="Pollen A."/>
            <person name="Hastie A."/>
            <person name="Hormozdiari F."/>
            <person name="Dougherty M."/>
            <person name="Liu R."/>
            <person name="Chaisson M."/>
            <person name="Hoppe E."/>
            <person name="Hill C."/>
            <person name="Pang A."/>
            <person name="Hillier L."/>
            <person name="Baker C."/>
            <person name="Armstrong J."/>
            <person name="Shendure J."/>
            <person name="Paten B."/>
            <person name="Wilson R."/>
            <person name="Chao H."/>
            <person name="Schneider V."/>
            <person name="Ventura M."/>
            <person name="Kronenberg Z."/>
            <person name="Murali S."/>
            <person name="Gordon D."/>
            <person name="Cantsilieris S."/>
            <person name="Munson K."/>
            <person name="Nelson B."/>
            <person name="Raja A."/>
            <person name="Underwood J."/>
            <person name="Diekhans M."/>
            <person name="Fiddes I."/>
            <person name="Haussler D."/>
            <person name="Eichler E."/>
        </authorList>
    </citation>
    <scope>NUCLEOTIDE SEQUENCE [LARGE SCALE GENOMIC DNA]</scope>
    <source>
        <strain evidence="3">Susie</strain>
    </source>
</reference>
<dbReference type="GO" id="GO:0045176">
    <property type="term" value="P:apical protein localization"/>
    <property type="evidence" value="ECO:0007669"/>
    <property type="project" value="TreeGrafter"/>
</dbReference>
<dbReference type="InterPro" id="IPR038205">
    <property type="entry name" value="INSC_LBD_sf"/>
</dbReference>
<organism evidence="3">
    <name type="scientific">Pongo abelii</name>
    <name type="common">Sumatran orangutan</name>
    <name type="synonym">Pongo pygmaeus abelii</name>
    <dbReference type="NCBI Taxonomy" id="9601"/>
    <lineage>
        <taxon>Eukaryota</taxon>
        <taxon>Metazoa</taxon>
        <taxon>Chordata</taxon>
        <taxon>Craniata</taxon>
        <taxon>Vertebrata</taxon>
        <taxon>Euteleostomi</taxon>
        <taxon>Mammalia</taxon>
        <taxon>Eutheria</taxon>
        <taxon>Euarchontoglires</taxon>
        <taxon>Primates</taxon>
        <taxon>Haplorrhini</taxon>
        <taxon>Catarrhini</taxon>
        <taxon>Hominidae</taxon>
        <taxon>Pongo</taxon>
    </lineage>
</organism>
<evidence type="ECO:0000259" key="2">
    <source>
        <dbReference type="Pfam" id="PF19427"/>
    </source>
</evidence>
<protein>
    <submittedName>
        <fullName evidence="3">INSC isoform 3</fullName>
    </submittedName>
    <submittedName>
        <fullName evidence="4">INSC spindle orientation adaptor protein</fullName>
    </submittedName>
</protein>
<dbReference type="GO" id="GO:0000132">
    <property type="term" value="P:establishment of mitotic spindle orientation"/>
    <property type="evidence" value="ECO:0007669"/>
    <property type="project" value="TreeGrafter"/>
</dbReference>
<dbReference type="PANTHER" id="PTHR21386">
    <property type="entry name" value="INSCUTEABLE"/>
    <property type="match status" value="1"/>
</dbReference>
<dbReference type="EMBL" id="NDHI03003449">
    <property type="protein sequence ID" value="PNJ47426.1"/>
    <property type="molecule type" value="Genomic_DNA"/>
</dbReference>
<dbReference type="GO" id="GO:0045179">
    <property type="term" value="C:apical cortex"/>
    <property type="evidence" value="ECO:0007669"/>
    <property type="project" value="TreeGrafter"/>
</dbReference>
<accession>A0A8I5U1Y7</accession>
<dbReference type="CDD" id="cd21966">
    <property type="entry name" value="INSC_LBD"/>
    <property type="match status" value="1"/>
</dbReference>
<feature type="domain" description="Protein inscuteable homologue C-terminal" evidence="2">
    <location>
        <begin position="79"/>
        <end position="204"/>
    </location>
</feature>
<sequence>MALPGGRHLDSVTLPGQRLHLMQVDSVQRWMEDLKLMTECECMCVLQAKPISLEEDAQGDLILAGGPGPGDPLQLLLKRSWVISTELRRIGQKLAQDRWARVHSMSVRLTCHARSMVSEYSAVSRNSSKEMGQIEKLLMEKCSELSAVTERCLQVENEHVLKSMKACVSETLTTLGQHFGQLLELALTREVQTESHCVTRLECSGAILAHCNLRLLGSSDSSASASQALVRKIDASDNIYTTESTTGNLFSLTQEGAPLCRIIAKEGGVVALFKVCRQDSFRCLYPQALRTLASICCVEEGVHQLEKVDGVLCLADILTDDSHSEATRAEAAAVVAQVTSPHLPVTQHLSSFLESMEEIVTALVKLCQEASSGEVFLLASAALANITFFDTMACEMLLQLNAIRVLLEACSDKQRVDTPYTRDQIVTILANMSVLEQCASDIIQENGVQLIMGMLSEKPRSGTPAEVAACERVQQKAAVTLARLSRDPDVAREAVRLSCMSRLIELCRSPSERNSSDAVLVACLAALRRLAGVCPEGLQDSDFQQLVQPRLVDSFLLCSNMEESFV</sequence>
<name>A0A2J8UQ70_PONAB</name>
<dbReference type="Gene3D" id="1.25.10.10">
    <property type="entry name" value="Leucine-rich Repeat Variant"/>
    <property type="match status" value="1"/>
</dbReference>
<dbReference type="Ensembl" id="ENSPPYT00000058514.1">
    <property type="protein sequence ID" value="ENSPPYP00000033285.1"/>
    <property type="gene ID" value="ENSPPYG00000003460.2"/>
</dbReference>
<dbReference type="Pfam" id="PF19427">
    <property type="entry name" value="Insc_C"/>
    <property type="match status" value="2"/>
</dbReference>
<accession>A0A2J8UQ70</accession>
<dbReference type="AlphaFoldDB" id="A0A2J8UQ70"/>
<evidence type="ECO:0000259" key="1">
    <source>
        <dbReference type="Pfam" id="PF16748"/>
    </source>
</evidence>
<keyword evidence="5" id="KW-1185">Reference proteome</keyword>
<dbReference type="Pfam" id="PF16748">
    <property type="entry name" value="INSC_LBD"/>
    <property type="match status" value="1"/>
</dbReference>
<reference evidence="4 5" key="1">
    <citation type="submission" date="2008-02" db="EMBL/GenBank/DDBJ databases">
        <title>A 6x draft sequence assembly of the Pongo pygmaeus abelii genome.</title>
        <authorList>
            <person name="Wilson R.K."/>
            <person name="Mardis E."/>
        </authorList>
    </citation>
    <scope>NUCLEOTIDE SEQUENCE [LARGE SCALE GENOMIC DNA]</scope>
</reference>
<feature type="domain" description="Protein inscuteable homologue C-terminal" evidence="2">
    <location>
        <begin position="226"/>
        <end position="566"/>
    </location>
</feature>
<evidence type="ECO:0000313" key="5">
    <source>
        <dbReference type="Proteomes" id="UP000001595"/>
    </source>
</evidence>
<dbReference type="GO" id="GO:0008356">
    <property type="term" value="P:asymmetric cell division"/>
    <property type="evidence" value="ECO:0007669"/>
    <property type="project" value="InterPro"/>
</dbReference>
<dbReference type="InterPro" id="IPR031938">
    <property type="entry name" value="INSC_LBD"/>
</dbReference>
<dbReference type="InterPro" id="IPR016024">
    <property type="entry name" value="ARM-type_fold"/>
</dbReference>